<comment type="caution">
    <text evidence="7">The sequence shown here is derived from an EMBL/GenBank/DDBJ whole genome shotgun (WGS) entry which is preliminary data.</text>
</comment>
<comment type="subcellular location">
    <subcellularLocation>
        <location evidence="1">Nucleus</location>
    </subcellularLocation>
</comment>
<dbReference type="InterPro" id="IPR016024">
    <property type="entry name" value="ARM-type_fold"/>
</dbReference>
<dbReference type="Pfam" id="PF12295">
    <property type="entry name" value="Symplekin_C"/>
    <property type="match status" value="1"/>
</dbReference>
<feature type="domain" description="Symplekin/Pta1 N-terminal" evidence="5">
    <location>
        <begin position="109"/>
        <end position="307"/>
    </location>
</feature>
<dbReference type="PANTHER" id="PTHR15245">
    <property type="entry name" value="SYMPLEKIN-RELATED"/>
    <property type="match status" value="1"/>
</dbReference>
<feature type="compositionally biased region" description="Acidic residues" evidence="4">
    <location>
        <begin position="423"/>
        <end position="436"/>
    </location>
</feature>
<reference evidence="7 8" key="2">
    <citation type="journal article" date="2018" name="New Phytol.">
        <title>High intraspecific genome diversity in the model arbuscular mycorrhizal symbiont Rhizophagus irregularis.</title>
        <authorList>
            <person name="Chen E.C.H."/>
            <person name="Morin E."/>
            <person name="Beaudet D."/>
            <person name="Noel J."/>
            <person name="Yildirir G."/>
            <person name="Ndikumana S."/>
            <person name="Charron P."/>
            <person name="St-Onge C."/>
            <person name="Giorgi J."/>
            <person name="Kruger M."/>
            <person name="Marton T."/>
            <person name="Ropars J."/>
            <person name="Grigoriev I.V."/>
            <person name="Hainaut M."/>
            <person name="Henrissat B."/>
            <person name="Roux C."/>
            <person name="Martin F."/>
            <person name="Corradi N."/>
        </authorList>
    </citation>
    <scope>NUCLEOTIDE SEQUENCE [LARGE SCALE GENOMIC DNA]</scope>
    <source>
        <strain evidence="7 8">DAOM 197198</strain>
    </source>
</reference>
<evidence type="ECO:0000256" key="1">
    <source>
        <dbReference type="ARBA" id="ARBA00004123"/>
    </source>
</evidence>
<evidence type="ECO:0000256" key="3">
    <source>
        <dbReference type="ARBA" id="ARBA00023242"/>
    </source>
</evidence>
<dbReference type="AlphaFoldDB" id="A0A2H5RGT9"/>
<evidence type="ECO:0000259" key="5">
    <source>
        <dbReference type="Pfam" id="PF11935"/>
    </source>
</evidence>
<dbReference type="Gene3D" id="1.25.10.10">
    <property type="entry name" value="Leucine-rich Repeat Variant"/>
    <property type="match status" value="1"/>
</dbReference>
<dbReference type="InterPro" id="IPR032460">
    <property type="entry name" value="Symplekin/Pta1_N"/>
</dbReference>
<evidence type="ECO:0000313" key="7">
    <source>
        <dbReference type="EMBL" id="POG61372.1"/>
    </source>
</evidence>
<dbReference type="SUPFAM" id="SSF48371">
    <property type="entry name" value="ARM repeat"/>
    <property type="match status" value="1"/>
</dbReference>
<keyword evidence="2" id="KW-0507">mRNA processing</keyword>
<feature type="compositionally biased region" description="Basic and acidic residues" evidence="4">
    <location>
        <begin position="407"/>
        <end position="422"/>
    </location>
</feature>
<gene>
    <name evidence="7" type="ORF">GLOIN_2v1704662</name>
</gene>
<dbReference type="GO" id="GO:0006397">
    <property type="term" value="P:mRNA processing"/>
    <property type="evidence" value="ECO:0007669"/>
    <property type="project" value="UniProtKB-KW"/>
</dbReference>
<accession>A0A2H5RGT9</accession>
<dbReference type="InterPro" id="IPR022075">
    <property type="entry name" value="Symplekin_C"/>
</dbReference>
<dbReference type="Proteomes" id="UP000018888">
    <property type="component" value="Unassembled WGS sequence"/>
</dbReference>
<dbReference type="GO" id="GO:0005847">
    <property type="term" value="C:mRNA cleavage and polyadenylation specificity factor complex"/>
    <property type="evidence" value="ECO:0007669"/>
    <property type="project" value="TreeGrafter"/>
</dbReference>
<evidence type="ECO:0000256" key="2">
    <source>
        <dbReference type="ARBA" id="ARBA00022664"/>
    </source>
</evidence>
<feature type="region of interest" description="Disordered" evidence="4">
    <location>
        <begin position="391"/>
        <end position="437"/>
    </location>
</feature>
<sequence length="1141" mass="131585">MNNTYVFEDKRVSVLLDQATEKQKEVQTRLDALNSFKQLVEEQSIILQPEILHTISGLLRDSVNEIKEWIVDFLDFTFMKIGLSRTLRKDSLEKVLPSIGYIINYESSPAIIKKAILWNASVYPLIFERVVENASDSTSLWNISLSIKSQIMRFFDSENTSQGIKFCAVKYLVTVAKVQSRRMPDSLGKPEEDISLSHCHSLHPILDLQYLEKESISIVNGMLTVMRTESSSVITAIINAFGPLLRVRPQYVLTFVNHVVSWTKIPERNLRLSQFQIRSVNKSMKVQLMALLRIHENATFVMEILNAIIALGGKNDPSKFPRQFRRHLQRDSIEENGRGAVQRIPNTQQSNISFDPSQFALPFVVEVICLVLKTIPQERLNQAKKAIQERNAKQAALAAPSVPQPETESKPKVRDQKPRDPRLEEEEEEDDDDEYDAGNAIIVEDDRLERVINEIVQEIPLDSDSDLSVEMEDKKFKYEPTSPPYEVNDMDIEDVYNDDIAAEPPKSDMMEDITPTPPEVESTPEPQVVSIPAFKFQPYALPPPESLSHDQSNSFIKNAFENILDVEAALSADVKDKRSNVVLTTLSNGKRLSKSQLHIMASRFLTRGLETFEDDRKQFDDLRELVIKFILKDFRNKTDFALTWLDEEWYHDSIMLRKDPSYKSNYSIWLCRLLDRIMPALEDRIFTQFLLDVPELFEDAVDRIKIFCNDPDRSSLGFTTLSELIELRPPARPFCLKILLAYCLHKDERPRSSAITTANKWFPVHPVIGGEVESFALQSLKQLTQEVPPPTYDYHYHHSEVSELAKEEVKDEEKKWTQIDVERHLDLFLSLCAKKRQLFEKLVSIYIESSDSIQKFIRNYSQKIIDTIGLTGLIELFQTFPDGAEDFVLRLLIVYTNKTVQPPTQLINTAKSVIVQRNLDGRFLFPIIAYFEKEEILRHLPKVILTLDATEKQREIVKKVFSKIITISAKTPTPLEPRELLVFLHQLKQNEVPLKHSVEAIHVCFKLTNIFTSQILGAVLQHLSVQPELPPPFMRTVTLSVRAYKNLSGFVNELLLRYINQIWQNEMLRKGFILYCTEYCLKIQPNDFKFLLRLPKTQILDVLEQSDSTLKKQFRNTILESNADQRRLLPGYLIELLEINN</sequence>
<dbReference type="InterPro" id="IPR021850">
    <property type="entry name" value="Symplekin/Pta1"/>
</dbReference>
<dbReference type="PANTHER" id="PTHR15245:SF20">
    <property type="entry name" value="SYMPLEKIN"/>
    <property type="match status" value="1"/>
</dbReference>
<keyword evidence="3" id="KW-0539">Nucleus</keyword>
<feature type="domain" description="Symplekin C-terminal" evidence="6">
    <location>
        <begin position="920"/>
        <end position="1105"/>
    </location>
</feature>
<dbReference type="VEuPathDB" id="FungiDB:RhiirFUN_022836"/>
<dbReference type="SMR" id="A0A2H5RGT9"/>
<evidence type="ECO:0000259" key="6">
    <source>
        <dbReference type="Pfam" id="PF12295"/>
    </source>
</evidence>
<keyword evidence="8" id="KW-1185">Reference proteome</keyword>
<protein>
    <recommendedName>
        <fullName evidence="9">Symplekin</fullName>
    </recommendedName>
</protein>
<evidence type="ECO:0008006" key="9">
    <source>
        <dbReference type="Google" id="ProtNLM"/>
    </source>
</evidence>
<name>A0A2H5RGT9_RHIID</name>
<organism evidence="7 8">
    <name type="scientific">Rhizophagus irregularis (strain DAOM 181602 / DAOM 197198 / MUCL 43194)</name>
    <name type="common">Arbuscular mycorrhizal fungus</name>
    <name type="synonym">Glomus intraradices</name>
    <dbReference type="NCBI Taxonomy" id="747089"/>
    <lineage>
        <taxon>Eukaryota</taxon>
        <taxon>Fungi</taxon>
        <taxon>Fungi incertae sedis</taxon>
        <taxon>Mucoromycota</taxon>
        <taxon>Glomeromycotina</taxon>
        <taxon>Glomeromycetes</taxon>
        <taxon>Glomerales</taxon>
        <taxon>Glomeraceae</taxon>
        <taxon>Rhizophagus</taxon>
    </lineage>
</organism>
<evidence type="ECO:0000256" key="4">
    <source>
        <dbReference type="SAM" id="MobiDB-lite"/>
    </source>
</evidence>
<dbReference type="Pfam" id="PF11935">
    <property type="entry name" value="SYMPK_PTA1_N"/>
    <property type="match status" value="1"/>
</dbReference>
<dbReference type="EMBL" id="AUPC02000345">
    <property type="protein sequence ID" value="POG61372.1"/>
    <property type="molecule type" value="Genomic_DNA"/>
</dbReference>
<proteinExistence type="predicted"/>
<evidence type="ECO:0000313" key="8">
    <source>
        <dbReference type="Proteomes" id="UP000018888"/>
    </source>
</evidence>
<dbReference type="InterPro" id="IPR011989">
    <property type="entry name" value="ARM-like"/>
</dbReference>
<reference evidence="7 8" key="1">
    <citation type="journal article" date="2013" name="Proc. Natl. Acad. Sci. U.S.A.">
        <title>Genome of an arbuscular mycorrhizal fungus provides insight into the oldest plant symbiosis.</title>
        <authorList>
            <person name="Tisserant E."/>
            <person name="Malbreil M."/>
            <person name="Kuo A."/>
            <person name="Kohler A."/>
            <person name="Symeonidi A."/>
            <person name="Balestrini R."/>
            <person name="Charron P."/>
            <person name="Duensing N."/>
            <person name="Frei Dit Frey N."/>
            <person name="Gianinazzi-Pearson V."/>
            <person name="Gilbert L.B."/>
            <person name="Handa Y."/>
            <person name="Herr J.R."/>
            <person name="Hijri M."/>
            <person name="Koul R."/>
            <person name="Kawaguchi M."/>
            <person name="Krajinski F."/>
            <person name="Lammers P.J."/>
            <person name="Masclaux F.G."/>
            <person name="Murat C."/>
            <person name="Morin E."/>
            <person name="Ndikumana S."/>
            <person name="Pagni M."/>
            <person name="Petitpierre D."/>
            <person name="Requena N."/>
            <person name="Rosikiewicz P."/>
            <person name="Riley R."/>
            <person name="Saito K."/>
            <person name="San Clemente H."/>
            <person name="Shapiro H."/>
            <person name="van Tuinen D."/>
            <person name="Becard G."/>
            <person name="Bonfante P."/>
            <person name="Paszkowski U."/>
            <person name="Shachar-Hill Y.Y."/>
            <person name="Tuskan G.A."/>
            <person name="Young P.W."/>
            <person name="Sanders I.R."/>
            <person name="Henrissat B."/>
            <person name="Rensing S.A."/>
            <person name="Grigoriev I.V."/>
            <person name="Corradi N."/>
            <person name="Roux C."/>
            <person name="Martin F."/>
        </authorList>
    </citation>
    <scope>NUCLEOTIDE SEQUENCE [LARGE SCALE GENOMIC DNA]</scope>
    <source>
        <strain evidence="7 8">DAOM 197198</strain>
    </source>
</reference>
<dbReference type="STRING" id="747089.A0A2H5RGT9"/>